<gene>
    <name evidence="2" type="ORF">KY290_036125</name>
</gene>
<proteinExistence type="predicted"/>
<protein>
    <submittedName>
        <fullName evidence="2">Uncharacterized protein</fullName>
    </submittedName>
</protein>
<feature type="region of interest" description="Disordered" evidence="1">
    <location>
        <begin position="120"/>
        <end position="160"/>
    </location>
</feature>
<accession>A0ABQ7TVH1</accession>
<sequence>MSLQGQALSFSAEVEGRPVAILVQNPTFLAQVVPKGMRLALETYNNHLWLSTVFHPPLSFPFPQIPFYHHPTWEEPLFNPHQPTHKYGTYYLSSFFLPSPGTGGCNNPVEQCWDKPDLLSYGAQRGEGEPSPSSPQHLNDNLSGNTLSFKSPPLPRTVPN</sequence>
<organism evidence="2 3">
    <name type="scientific">Solanum tuberosum</name>
    <name type="common">Potato</name>
    <dbReference type="NCBI Taxonomy" id="4113"/>
    <lineage>
        <taxon>Eukaryota</taxon>
        <taxon>Viridiplantae</taxon>
        <taxon>Streptophyta</taxon>
        <taxon>Embryophyta</taxon>
        <taxon>Tracheophyta</taxon>
        <taxon>Spermatophyta</taxon>
        <taxon>Magnoliopsida</taxon>
        <taxon>eudicotyledons</taxon>
        <taxon>Gunneridae</taxon>
        <taxon>Pentapetalae</taxon>
        <taxon>asterids</taxon>
        <taxon>lamiids</taxon>
        <taxon>Solanales</taxon>
        <taxon>Solanaceae</taxon>
        <taxon>Solanoideae</taxon>
        <taxon>Solaneae</taxon>
        <taxon>Solanum</taxon>
    </lineage>
</organism>
<name>A0ABQ7TVH1_SOLTU</name>
<dbReference type="EMBL" id="JAIVGD010000028">
    <property type="protein sequence ID" value="KAH0737420.1"/>
    <property type="molecule type" value="Genomic_DNA"/>
</dbReference>
<evidence type="ECO:0000313" key="3">
    <source>
        <dbReference type="Proteomes" id="UP000826656"/>
    </source>
</evidence>
<feature type="compositionally biased region" description="Polar residues" evidence="1">
    <location>
        <begin position="134"/>
        <end position="149"/>
    </location>
</feature>
<evidence type="ECO:0000313" key="2">
    <source>
        <dbReference type="EMBL" id="KAH0737420.1"/>
    </source>
</evidence>
<keyword evidence="3" id="KW-1185">Reference proteome</keyword>
<dbReference type="Proteomes" id="UP000826656">
    <property type="component" value="Unassembled WGS sequence"/>
</dbReference>
<comment type="caution">
    <text evidence="2">The sequence shown here is derived from an EMBL/GenBank/DDBJ whole genome shotgun (WGS) entry which is preliminary data.</text>
</comment>
<reference evidence="2 3" key="1">
    <citation type="journal article" date="2021" name="bioRxiv">
        <title>Chromosome-scale and haplotype-resolved genome assembly of a tetraploid potato cultivar.</title>
        <authorList>
            <person name="Sun H."/>
            <person name="Jiao W.-B."/>
            <person name="Krause K."/>
            <person name="Campoy J.A."/>
            <person name="Goel M."/>
            <person name="Folz-Donahue K."/>
            <person name="Kukat C."/>
            <person name="Huettel B."/>
            <person name="Schneeberger K."/>
        </authorList>
    </citation>
    <scope>NUCLEOTIDE SEQUENCE [LARGE SCALE GENOMIC DNA]</scope>
    <source>
        <strain evidence="2">SolTubOtavaFocal</strain>
        <tissue evidence="2">Leaves</tissue>
    </source>
</reference>
<evidence type="ECO:0000256" key="1">
    <source>
        <dbReference type="SAM" id="MobiDB-lite"/>
    </source>
</evidence>